<proteinExistence type="predicted"/>
<gene>
    <name evidence="2" type="ORF">BU26DRAFT_378191</name>
</gene>
<dbReference type="AlphaFoldDB" id="A0A6A6J039"/>
<dbReference type="InterPro" id="IPR052895">
    <property type="entry name" value="HetReg/Transcr_Mod"/>
</dbReference>
<dbReference type="EMBL" id="ML987189">
    <property type="protein sequence ID" value="KAF2256205.1"/>
    <property type="molecule type" value="Genomic_DNA"/>
</dbReference>
<dbReference type="RefSeq" id="XP_033691209.1">
    <property type="nucleotide sequence ID" value="XM_033822544.1"/>
</dbReference>
<sequence>LRVVSLSSSPKYAALSYTWGGDPSPAYIVECGSDRIQVTKSCIDALLQISARGDKMSIWVDAISIDQKNEKEKNHQVGIMNEIYSHAKTVYVWLGSSTEDSDKAI</sequence>
<dbReference type="OrthoDB" id="2157530at2759"/>
<dbReference type="PANTHER" id="PTHR24148">
    <property type="entry name" value="ANKYRIN REPEAT DOMAIN-CONTAINING PROTEIN 39 HOMOLOG-RELATED"/>
    <property type="match status" value="1"/>
</dbReference>
<dbReference type="PANTHER" id="PTHR24148:SF64">
    <property type="entry name" value="HETEROKARYON INCOMPATIBILITY DOMAIN-CONTAINING PROTEIN"/>
    <property type="match status" value="1"/>
</dbReference>
<evidence type="ECO:0000259" key="1">
    <source>
        <dbReference type="Pfam" id="PF06985"/>
    </source>
</evidence>
<organism evidence="2 3">
    <name type="scientific">Trematosphaeria pertusa</name>
    <dbReference type="NCBI Taxonomy" id="390896"/>
    <lineage>
        <taxon>Eukaryota</taxon>
        <taxon>Fungi</taxon>
        <taxon>Dikarya</taxon>
        <taxon>Ascomycota</taxon>
        <taxon>Pezizomycotina</taxon>
        <taxon>Dothideomycetes</taxon>
        <taxon>Pleosporomycetidae</taxon>
        <taxon>Pleosporales</taxon>
        <taxon>Massarineae</taxon>
        <taxon>Trematosphaeriaceae</taxon>
        <taxon>Trematosphaeria</taxon>
    </lineage>
</organism>
<accession>A0A6A6J039</accession>
<feature type="non-terminal residue" evidence="2">
    <location>
        <position position="1"/>
    </location>
</feature>
<reference evidence="2" key="1">
    <citation type="journal article" date="2020" name="Stud. Mycol.">
        <title>101 Dothideomycetes genomes: a test case for predicting lifestyles and emergence of pathogens.</title>
        <authorList>
            <person name="Haridas S."/>
            <person name="Albert R."/>
            <person name="Binder M."/>
            <person name="Bloem J."/>
            <person name="Labutti K."/>
            <person name="Salamov A."/>
            <person name="Andreopoulos B."/>
            <person name="Baker S."/>
            <person name="Barry K."/>
            <person name="Bills G."/>
            <person name="Bluhm B."/>
            <person name="Cannon C."/>
            <person name="Castanera R."/>
            <person name="Culley D."/>
            <person name="Daum C."/>
            <person name="Ezra D."/>
            <person name="Gonzalez J."/>
            <person name="Henrissat B."/>
            <person name="Kuo A."/>
            <person name="Liang C."/>
            <person name="Lipzen A."/>
            <person name="Lutzoni F."/>
            <person name="Magnuson J."/>
            <person name="Mondo S."/>
            <person name="Nolan M."/>
            <person name="Ohm R."/>
            <person name="Pangilinan J."/>
            <person name="Park H.-J."/>
            <person name="Ramirez L."/>
            <person name="Alfaro M."/>
            <person name="Sun H."/>
            <person name="Tritt A."/>
            <person name="Yoshinaga Y."/>
            <person name="Zwiers L.-H."/>
            <person name="Turgeon B."/>
            <person name="Goodwin S."/>
            <person name="Spatafora J."/>
            <person name="Crous P."/>
            <person name="Grigoriev I."/>
        </authorList>
    </citation>
    <scope>NUCLEOTIDE SEQUENCE</scope>
    <source>
        <strain evidence="2">CBS 122368</strain>
    </source>
</reference>
<dbReference type="InterPro" id="IPR010730">
    <property type="entry name" value="HET"/>
</dbReference>
<dbReference type="Pfam" id="PF06985">
    <property type="entry name" value="HET"/>
    <property type="match status" value="1"/>
</dbReference>
<keyword evidence="3" id="KW-1185">Reference proteome</keyword>
<name>A0A6A6J039_9PLEO</name>
<evidence type="ECO:0000313" key="3">
    <source>
        <dbReference type="Proteomes" id="UP000800094"/>
    </source>
</evidence>
<dbReference type="GeneID" id="54575874"/>
<feature type="domain" description="Heterokaryon incompatibility" evidence="1">
    <location>
        <begin position="12"/>
        <end position="102"/>
    </location>
</feature>
<dbReference type="Proteomes" id="UP000800094">
    <property type="component" value="Unassembled WGS sequence"/>
</dbReference>
<protein>
    <submittedName>
        <fullName evidence="2">Heterokaryon incompatibility</fullName>
    </submittedName>
</protein>
<evidence type="ECO:0000313" key="2">
    <source>
        <dbReference type="EMBL" id="KAF2256205.1"/>
    </source>
</evidence>
<feature type="non-terminal residue" evidence="2">
    <location>
        <position position="105"/>
    </location>
</feature>